<dbReference type="Pfam" id="PF13414">
    <property type="entry name" value="TPR_11"/>
    <property type="match status" value="1"/>
</dbReference>
<dbReference type="AlphaFoldDB" id="A0A254T944"/>
<feature type="repeat" description="TPR" evidence="1">
    <location>
        <begin position="148"/>
        <end position="181"/>
    </location>
</feature>
<organism evidence="5 6">
    <name type="scientific">Noviherbaspirillum denitrificans</name>
    <dbReference type="NCBI Taxonomy" id="1968433"/>
    <lineage>
        <taxon>Bacteria</taxon>
        <taxon>Pseudomonadati</taxon>
        <taxon>Pseudomonadota</taxon>
        <taxon>Betaproteobacteria</taxon>
        <taxon>Burkholderiales</taxon>
        <taxon>Oxalobacteraceae</taxon>
        <taxon>Noviherbaspirillum</taxon>
    </lineage>
</organism>
<dbReference type="PANTHER" id="PTHR44216">
    <property type="entry name" value="PROTEIN O-MANNOSYL-TRANSFERASE TMTC2"/>
    <property type="match status" value="1"/>
</dbReference>
<feature type="repeat" description="TPR" evidence="1">
    <location>
        <begin position="46"/>
        <end position="79"/>
    </location>
</feature>
<accession>A0A254T944</accession>
<dbReference type="Proteomes" id="UP000197535">
    <property type="component" value="Unassembled WGS sequence"/>
</dbReference>
<evidence type="ECO:0000256" key="1">
    <source>
        <dbReference type="PROSITE-ProRule" id="PRU00339"/>
    </source>
</evidence>
<keyword evidence="3" id="KW-0732">Signal</keyword>
<evidence type="ECO:0000313" key="5">
    <source>
        <dbReference type="EMBL" id="OWW19095.1"/>
    </source>
</evidence>
<dbReference type="InterPro" id="IPR027381">
    <property type="entry name" value="LytR/CpsA/Psr_C"/>
</dbReference>
<dbReference type="Gene3D" id="1.25.40.10">
    <property type="entry name" value="Tetratricopeptide repeat domain"/>
    <property type="match status" value="2"/>
</dbReference>
<feature type="signal peptide" evidence="3">
    <location>
        <begin position="1"/>
        <end position="18"/>
    </location>
</feature>
<evidence type="ECO:0000259" key="4">
    <source>
        <dbReference type="Pfam" id="PF13399"/>
    </source>
</evidence>
<dbReference type="SMART" id="SM00028">
    <property type="entry name" value="TPR"/>
    <property type="match status" value="4"/>
</dbReference>
<keyword evidence="1" id="KW-0802">TPR repeat</keyword>
<sequence>MKASVLSLAVLCSLPALQGCSVTPPPSAAGPRIEPLLQVSGAQDTAAGLLQLGRFYQAQNRLTQAEEAYRKALALNVDFVEVRSALGTLYARQGKYDEAIVEYTEVLRTAPQLAQIYNNLGYTYFLQGKHEAAVEALRKATALDPNNPRAFNNLAAAYEKLGRADDARSTYQHAQELHAGNAHRDIRPPAVAAGGGNDNGTASGNASTVLPAVAAGPVVDISLPPPAPAPVIAVLPPLPVAPPEKTAPARSFRFEIANGNGVAGLARRFRTALLAFDLPRPSLTNLKPYREKRTVIEYRPGYREDAVRLQAHLDIDTAALLERVQRQGTDVRLIIGHDIAQASRKSVPVLAKAGAD</sequence>
<dbReference type="PROSITE" id="PS50293">
    <property type="entry name" value="TPR_REGION"/>
    <property type="match status" value="2"/>
</dbReference>
<dbReference type="RefSeq" id="WP_088706015.1">
    <property type="nucleotide sequence ID" value="NZ_LSTO01000001.1"/>
</dbReference>
<dbReference type="SUPFAM" id="SSF48452">
    <property type="entry name" value="TPR-like"/>
    <property type="match status" value="1"/>
</dbReference>
<proteinExistence type="predicted"/>
<evidence type="ECO:0000313" key="6">
    <source>
        <dbReference type="Proteomes" id="UP000197535"/>
    </source>
</evidence>
<dbReference type="PROSITE" id="PS51257">
    <property type="entry name" value="PROKAR_LIPOPROTEIN"/>
    <property type="match status" value="1"/>
</dbReference>
<dbReference type="Pfam" id="PF13432">
    <property type="entry name" value="TPR_16"/>
    <property type="match status" value="1"/>
</dbReference>
<name>A0A254T944_9BURK</name>
<feature type="repeat" description="TPR" evidence="1">
    <location>
        <begin position="114"/>
        <end position="147"/>
    </location>
</feature>
<dbReference type="InterPro" id="IPR019734">
    <property type="entry name" value="TPR_rpt"/>
</dbReference>
<feature type="region of interest" description="Disordered" evidence="2">
    <location>
        <begin position="175"/>
        <end position="203"/>
    </location>
</feature>
<keyword evidence="6" id="KW-1185">Reference proteome</keyword>
<dbReference type="InterPro" id="IPR052384">
    <property type="entry name" value="TMTC_O-mannosyltransferase"/>
</dbReference>
<feature type="domain" description="LytR/CpsA/Psr regulator C-terminal" evidence="4">
    <location>
        <begin position="253"/>
        <end position="338"/>
    </location>
</feature>
<dbReference type="PROSITE" id="PS50005">
    <property type="entry name" value="TPR"/>
    <property type="match status" value="4"/>
</dbReference>
<dbReference type="GO" id="GO:0000030">
    <property type="term" value="F:mannosyltransferase activity"/>
    <property type="evidence" value="ECO:0007669"/>
    <property type="project" value="TreeGrafter"/>
</dbReference>
<dbReference type="PANTHER" id="PTHR44216:SF3">
    <property type="entry name" value="PROTEIN O-MANNOSYL-TRANSFERASE TMTC2"/>
    <property type="match status" value="1"/>
</dbReference>
<dbReference type="Pfam" id="PF13399">
    <property type="entry name" value="LytR_C"/>
    <property type="match status" value="1"/>
</dbReference>
<dbReference type="GO" id="GO:0035269">
    <property type="term" value="P:protein O-linked glycosylation via mannose"/>
    <property type="evidence" value="ECO:0007669"/>
    <property type="project" value="TreeGrafter"/>
</dbReference>
<dbReference type="EMBL" id="LSTO01000001">
    <property type="protein sequence ID" value="OWW19095.1"/>
    <property type="molecule type" value="Genomic_DNA"/>
</dbReference>
<reference evidence="5 6" key="1">
    <citation type="submission" date="2016-02" db="EMBL/GenBank/DDBJ databases">
        <authorList>
            <person name="Wen L."/>
            <person name="He K."/>
            <person name="Yang H."/>
        </authorList>
    </citation>
    <scope>NUCLEOTIDE SEQUENCE [LARGE SCALE GENOMIC DNA]</scope>
    <source>
        <strain evidence="5 6">TSA40</strain>
    </source>
</reference>
<dbReference type="OrthoDB" id="128717at2"/>
<dbReference type="InterPro" id="IPR011990">
    <property type="entry name" value="TPR-like_helical_dom_sf"/>
</dbReference>
<gene>
    <name evidence="5" type="ORF">AYR66_05925</name>
</gene>
<comment type="caution">
    <text evidence="5">The sequence shown here is derived from an EMBL/GenBank/DDBJ whole genome shotgun (WGS) entry which is preliminary data.</text>
</comment>
<evidence type="ECO:0000256" key="3">
    <source>
        <dbReference type="SAM" id="SignalP"/>
    </source>
</evidence>
<feature type="chain" id="PRO_5012852414" description="LytR/CpsA/Psr regulator C-terminal domain-containing protein" evidence="3">
    <location>
        <begin position="19"/>
        <end position="356"/>
    </location>
</feature>
<protein>
    <recommendedName>
        <fullName evidence="4">LytR/CpsA/Psr regulator C-terminal domain-containing protein</fullName>
    </recommendedName>
</protein>
<evidence type="ECO:0000256" key="2">
    <source>
        <dbReference type="SAM" id="MobiDB-lite"/>
    </source>
</evidence>
<feature type="repeat" description="TPR" evidence="1">
    <location>
        <begin position="80"/>
        <end position="113"/>
    </location>
</feature>